<sequence length="488" mass="54443">MGAECCSMVNPSSREKDSQVSNGTQLIKDRQRRTAPERAAVSCWNWLWLVFSSMWRWLKGMSKNCGDSDATAQIRTLFEARPMWTKFAIKKCTGLTDYEFRLAVKKYAFYIIDGPWAHLWCRFGYEPRFYPDQDTACAVPVTKSSSSSSDDSGNDQTDFLYIRGQQTRFSKIWFSICDIKLPIADAILEHDENPLTRRARADDRYGWLPPGALDAVKQVIQEDICSVVQLAGVPDVVTKKDYRYSTQRKNCLLTHAREAFDGIVSKCEDDKGVASNISNEDEHKGAHEGAELKLSGLKEESQRKGDAECMKEENCMKDSAGCLEGYNETLINLDDDECAQTGVGSAVENEGIGELGVLTSNMYNINDFVAFVMNRYSAGVGWCGGEEGTEADFDKYDLNGSYAVSAWNGYAERAEFDERYVTSLNGWFLDGSPLSVNALGANTSLTMEENVNGSGKAVEAQNFDDETEKEFNEILSSMNKILNSDSNS</sequence>
<gene>
    <name evidence="3" type="ORF">TCNE_LOCUS9508</name>
</gene>
<evidence type="ECO:0000313" key="3">
    <source>
        <dbReference type="EMBL" id="VDM40829.1"/>
    </source>
</evidence>
<dbReference type="GO" id="GO:0006384">
    <property type="term" value="P:transcription initiation at RNA polymerase III promoter"/>
    <property type="evidence" value="ECO:0007669"/>
    <property type="project" value="InterPro"/>
</dbReference>
<dbReference type="WBParaSite" id="TCNE_0000950801-mRNA-1">
    <property type="protein sequence ID" value="TCNE_0000950801-mRNA-1"/>
    <property type="gene ID" value="TCNE_0000950801"/>
</dbReference>
<accession>A0A183ULY8</accession>
<name>A0A183ULY8_TOXCA</name>
<feature type="region of interest" description="Disordered" evidence="1">
    <location>
        <begin position="1"/>
        <end position="31"/>
    </location>
</feature>
<dbReference type="EMBL" id="UYWY01020197">
    <property type="protein sequence ID" value="VDM40829.1"/>
    <property type="molecule type" value="Genomic_DNA"/>
</dbReference>
<evidence type="ECO:0000256" key="1">
    <source>
        <dbReference type="SAM" id="MobiDB-lite"/>
    </source>
</evidence>
<evidence type="ECO:0000313" key="4">
    <source>
        <dbReference type="Proteomes" id="UP000050794"/>
    </source>
</evidence>
<dbReference type="Pfam" id="PF09734">
    <property type="entry name" value="Tau95"/>
    <property type="match status" value="1"/>
</dbReference>
<reference evidence="3 4" key="2">
    <citation type="submission" date="2018-11" db="EMBL/GenBank/DDBJ databases">
        <authorList>
            <consortium name="Pathogen Informatics"/>
        </authorList>
    </citation>
    <scope>NUCLEOTIDE SEQUENCE [LARGE SCALE GENOMIC DNA]</scope>
</reference>
<dbReference type="PANTHER" id="PTHR13230">
    <property type="entry name" value="GENERAL TRANSCRIPTION FACTOR IIIC, POLYPEPTIDE 5"/>
    <property type="match status" value="1"/>
</dbReference>
<dbReference type="AlphaFoldDB" id="A0A183ULY8"/>
<dbReference type="PANTHER" id="PTHR13230:SF5">
    <property type="entry name" value="GENERAL TRANSCRIPTION FACTOR 3C POLYPEPTIDE 5"/>
    <property type="match status" value="1"/>
</dbReference>
<keyword evidence="4" id="KW-1185">Reference proteome</keyword>
<dbReference type="GO" id="GO:0000127">
    <property type="term" value="C:transcription factor TFIIIC complex"/>
    <property type="evidence" value="ECO:0007669"/>
    <property type="project" value="InterPro"/>
</dbReference>
<evidence type="ECO:0000313" key="5">
    <source>
        <dbReference type="WBParaSite" id="TCNE_0000950801-mRNA-1"/>
    </source>
</evidence>
<proteinExistence type="predicted"/>
<feature type="domain" description="Transcription factor IIIC subunit 5 HTH" evidence="2">
    <location>
        <begin position="62"/>
        <end position="131"/>
    </location>
</feature>
<organism evidence="4 5">
    <name type="scientific">Toxocara canis</name>
    <name type="common">Canine roundworm</name>
    <dbReference type="NCBI Taxonomy" id="6265"/>
    <lineage>
        <taxon>Eukaryota</taxon>
        <taxon>Metazoa</taxon>
        <taxon>Ecdysozoa</taxon>
        <taxon>Nematoda</taxon>
        <taxon>Chromadorea</taxon>
        <taxon>Rhabditida</taxon>
        <taxon>Spirurina</taxon>
        <taxon>Ascaridomorpha</taxon>
        <taxon>Ascaridoidea</taxon>
        <taxon>Toxocaridae</taxon>
        <taxon>Toxocara</taxon>
    </lineage>
</organism>
<dbReference type="GO" id="GO:0001002">
    <property type="term" value="F:RNA polymerase III type 1 promoter sequence-specific DNA binding"/>
    <property type="evidence" value="ECO:0007669"/>
    <property type="project" value="TreeGrafter"/>
</dbReference>
<protein>
    <submittedName>
        <fullName evidence="5">Tau95 domain-containing protein</fullName>
    </submittedName>
</protein>
<dbReference type="Proteomes" id="UP000050794">
    <property type="component" value="Unassembled WGS sequence"/>
</dbReference>
<dbReference type="InterPro" id="IPR019136">
    <property type="entry name" value="TF_IIIC_su-5_HTH"/>
</dbReference>
<evidence type="ECO:0000259" key="2">
    <source>
        <dbReference type="Pfam" id="PF09734"/>
    </source>
</evidence>
<reference evidence="5" key="1">
    <citation type="submission" date="2016-06" db="UniProtKB">
        <authorList>
            <consortium name="WormBaseParasite"/>
        </authorList>
    </citation>
    <scope>IDENTIFICATION</scope>
</reference>
<dbReference type="InterPro" id="IPR040454">
    <property type="entry name" value="TF_IIIC_Tfc1/Sfc1"/>
</dbReference>
<dbReference type="GO" id="GO:0001003">
    <property type="term" value="F:RNA polymerase III type 2 promoter sequence-specific DNA binding"/>
    <property type="evidence" value="ECO:0007669"/>
    <property type="project" value="TreeGrafter"/>
</dbReference>